<organism evidence="1 2">
    <name type="scientific">Amniculicola lignicola CBS 123094</name>
    <dbReference type="NCBI Taxonomy" id="1392246"/>
    <lineage>
        <taxon>Eukaryota</taxon>
        <taxon>Fungi</taxon>
        <taxon>Dikarya</taxon>
        <taxon>Ascomycota</taxon>
        <taxon>Pezizomycotina</taxon>
        <taxon>Dothideomycetes</taxon>
        <taxon>Pleosporomycetidae</taxon>
        <taxon>Pleosporales</taxon>
        <taxon>Amniculicolaceae</taxon>
        <taxon>Amniculicola</taxon>
    </lineage>
</organism>
<proteinExistence type="predicted"/>
<protein>
    <submittedName>
        <fullName evidence="1">Uncharacterized protein</fullName>
    </submittedName>
</protein>
<reference evidence="1" key="1">
    <citation type="journal article" date="2020" name="Stud. Mycol.">
        <title>101 Dothideomycetes genomes: a test case for predicting lifestyles and emergence of pathogens.</title>
        <authorList>
            <person name="Haridas S."/>
            <person name="Albert R."/>
            <person name="Binder M."/>
            <person name="Bloem J."/>
            <person name="Labutti K."/>
            <person name="Salamov A."/>
            <person name="Andreopoulos B."/>
            <person name="Baker S."/>
            <person name="Barry K."/>
            <person name="Bills G."/>
            <person name="Bluhm B."/>
            <person name="Cannon C."/>
            <person name="Castanera R."/>
            <person name="Culley D."/>
            <person name="Daum C."/>
            <person name="Ezra D."/>
            <person name="Gonzalez J."/>
            <person name="Henrissat B."/>
            <person name="Kuo A."/>
            <person name="Liang C."/>
            <person name="Lipzen A."/>
            <person name="Lutzoni F."/>
            <person name="Magnuson J."/>
            <person name="Mondo S."/>
            <person name="Nolan M."/>
            <person name="Ohm R."/>
            <person name="Pangilinan J."/>
            <person name="Park H.-J."/>
            <person name="Ramirez L."/>
            <person name="Alfaro M."/>
            <person name="Sun H."/>
            <person name="Tritt A."/>
            <person name="Yoshinaga Y."/>
            <person name="Zwiers L.-H."/>
            <person name="Turgeon B."/>
            <person name="Goodwin S."/>
            <person name="Spatafora J."/>
            <person name="Crous P."/>
            <person name="Grigoriev I."/>
        </authorList>
    </citation>
    <scope>NUCLEOTIDE SEQUENCE</scope>
    <source>
        <strain evidence="1">CBS 123094</strain>
    </source>
</reference>
<sequence>MENLKDKRGREACSRQLRLRNTGGHGLWPDLTKVLKTFISTDSSGGVHIDGGITVAVRLFLQLVLDVHGASSMEDFQNGEEPSKLCCYAFAMPYTMDAWDRIIQDALYRESARGTKGTEIPHQVAEALQGFEFRGNFEFVWRFVVPAIRHHSGLPGYQDSRQAIAMCSWVMRAATHPDVGPVELLRATLQRVFSFTYFDQPLKLCPDAEPGALFKHSVLKWEIHLYDIARIAHMNSNKDLVASFGRCIQGLHLAKAKDFQTLVNCSEVRKIDFCAGPILSPAADEECGICRDNFGTSDCLECMASRGQEPNCPYCRVKIVIGSKDFVPFWANPCWWVPRDKRLAQNLPLRHCNQVEEWDIWEEDGVGGDGQKEFGVLGNLFSADGGF</sequence>
<evidence type="ECO:0000313" key="2">
    <source>
        <dbReference type="Proteomes" id="UP000799779"/>
    </source>
</evidence>
<dbReference type="AlphaFoldDB" id="A0A6A5WPV1"/>
<dbReference type="Proteomes" id="UP000799779">
    <property type="component" value="Unassembled WGS sequence"/>
</dbReference>
<evidence type="ECO:0000313" key="1">
    <source>
        <dbReference type="EMBL" id="KAF2003567.1"/>
    </source>
</evidence>
<dbReference type="OrthoDB" id="3800401at2759"/>
<keyword evidence="2" id="KW-1185">Reference proteome</keyword>
<name>A0A6A5WPV1_9PLEO</name>
<gene>
    <name evidence="1" type="ORF">P154DRAFT_573164</name>
</gene>
<accession>A0A6A5WPV1</accession>
<dbReference type="EMBL" id="ML977572">
    <property type="protein sequence ID" value="KAF2003567.1"/>
    <property type="molecule type" value="Genomic_DNA"/>
</dbReference>